<dbReference type="PANTHER" id="PTHR14159:SF0">
    <property type="entry name" value="ATAXIN-3-RELATED"/>
    <property type="match status" value="1"/>
</dbReference>
<dbReference type="EMBL" id="OU503051">
    <property type="protein sequence ID" value="CAI9779238.1"/>
    <property type="molecule type" value="Genomic_DNA"/>
</dbReference>
<dbReference type="GO" id="GO:0004843">
    <property type="term" value="F:cysteine-type deubiquitinase activity"/>
    <property type="evidence" value="ECO:0007669"/>
    <property type="project" value="InterPro"/>
</dbReference>
<dbReference type="AlphaFoldDB" id="A0AAD2A0T9"/>
<accession>A0AAD2A0T9</accession>
<dbReference type="Proteomes" id="UP000834106">
    <property type="component" value="Chromosome 16"/>
</dbReference>
<dbReference type="GO" id="GO:0016579">
    <property type="term" value="P:protein deubiquitination"/>
    <property type="evidence" value="ECO:0007669"/>
    <property type="project" value="InterPro"/>
</dbReference>
<evidence type="ECO:0000313" key="2">
    <source>
        <dbReference type="Proteomes" id="UP000834106"/>
    </source>
</evidence>
<sequence length="123" mass="13913">MLGTFSDRPRTGECIYLSFAGPLVLYKETYLDSLKGFGWSIFLVKGNFPKECPHHILRSLQWCYGEWLSPDEVERITKSCNLASRSSPRAHPPDPYLQHGQLEILSDDEDKDLKAAIAASLIN</sequence>
<gene>
    <name evidence="1" type="ORF">FPE_LOCUS26668</name>
</gene>
<reference evidence="1" key="1">
    <citation type="submission" date="2023-05" db="EMBL/GenBank/DDBJ databases">
        <authorList>
            <person name="Huff M."/>
        </authorList>
    </citation>
    <scope>NUCLEOTIDE SEQUENCE</scope>
</reference>
<proteinExistence type="predicted"/>
<dbReference type="PANTHER" id="PTHR14159">
    <property type="entry name" value="ATAXIN-3-RELATED"/>
    <property type="match status" value="1"/>
</dbReference>
<evidence type="ECO:0000313" key="1">
    <source>
        <dbReference type="EMBL" id="CAI9779238.1"/>
    </source>
</evidence>
<keyword evidence="2" id="KW-1185">Reference proteome</keyword>
<organism evidence="1 2">
    <name type="scientific">Fraxinus pennsylvanica</name>
    <dbReference type="NCBI Taxonomy" id="56036"/>
    <lineage>
        <taxon>Eukaryota</taxon>
        <taxon>Viridiplantae</taxon>
        <taxon>Streptophyta</taxon>
        <taxon>Embryophyta</taxon>
        <taxon>Tracheophyta</taxon>
        <taxon>Spermatophyta</taxon>
        <taxon>Magnoliopsida</taxon>
        <taxon>eudicotyledons</taxon>
        <taxon>Gunneridae</taxon>
        <taxon>Pentapetalae</taxon>
        <taxon>asterids</taxon>
        <taxon>lamiids</taxon>
        <taxon>Lamiales</taxon>
        <taxon>Oleaceae</taxon>
        <taxon>Oleeae</taxon>
        <taxon>Fraxinus</taxon>
    </lineage>
</organism>
<name>A0AAD2A0T9_9LAMI</name>
<dbReference type="InterPro" id="IPR033865">
    <property type="entry name" value="Ataxin-3"/>
</dbReference>
<protein>
    <submittedName>
        <fullName evidence="1">Uncharacterized protein</fullName>
    </submittedName>
</protein>
<dbReference type="GO" id="GO:0005634">
    <property type="term" value="C:nucleus"/>
    <property type="evidence" value="ECO:0007669"/>
    <property type="project" value="TreeGrafter"/>
</dbReference>